<dbReference type="InterPro" id="IPR005656">
    <property type="entry name" value="MmgE_PrpD"/>
</dbReference>
<evidence type="ECO:0000259" key="3">
    <source>
        <dbReference type="Pfam" id="PF19305"/>
    </source>
</evidence>
<feature type="domain" description="MmgE/PrpD C-terminal" evidence="3">
    <location>
        <begin position="273"/>
        <end position="424"/>
    </location>
</feature>
<evidence type="ECO:0000256" key="1">
    <source>
        <dbReference type="ARBA" id="ARBA00006174"/>
    </source>
</evidence>
<evidence type="ECO:0000313" key="4">
    <source>
        <dbReference type="EMBL" id="UQS26005.1"/>
    </source>
</evidence>
<evidence type="ECO:0000259" key="2">
    <source>
        <dbReference type="Pfam" id="PF03972"/>
    </source>
</evidence>
<keyword evidence="5" id="KW-1185">Reference proteome</keyword>
<dbReference type="InterPro" id="IPR036148">
    <property type="entry name" value="MmgE/PrpD_sf"/>
</dbReference>
<dbReference type="PANTHER" id="PTHR16943">
    <property type="entry name" value="2-METHYLCITRATE DEHYDRATASE-RELATED"/>
    <property type="match status" value="1"/>
</dbReference>
<dbReference type="EMBL" id="CP091196">
    <property type="protein sequence ID" value="UQS26005.1"/>
    <property type="molecule type" value="Genomic_DNA"/>
</dbReference>
<dbReference type="Proteomes" id="UP000830158">
    <property type="component" value="Chromosome"/>
</dbReference>
<comment type="similarity">
    <text evidence="1">Belongs to the PrpD family.</text>
</comment>
<accession>A0ABY4P0X3</accession>
<dbReference type="Gene3D" id="3.30.1330.120">
    <property type="entry name" value="2-methylcitrate dehydratase PrpD"/>
    <property type="match status" value="1"/>
</dbReference>
<dbReference type="InterPro" id="IPR042183">
    <property type="entry name" value="MmgE/PrpD_sf_1"/>
</dbReference>
<gene>
    <name evidence="4" type="ORF">L1857_25940</name>
</gene>
<dbReference type="Pfam" id="PF03972">
    <property type="entry name" value="MmgE_PrpD_N"/>
    <property type="match status" value="1"/>
</dbReference>
<dbReference type="PANTHER" id="PTHR16943:SF8">
    <property type="entry name" value="2-METHYLCITRATE DEHYDRATASE"/>
    <property type="match status" value="1"/>
</dbReference>
<protein>
    <submittedName>
        <fullName evidence="4">MmgE/PrpD family protein</fullName>
    </submittedName>
</protein>
<dbReference type="SUPFAM" id="SSF103378">
    <property type="entry name" value="2-methylcitrate dehydratase PrpD"/>
    <property type="match status" value="1"/>
</dbReference>
<proteinExistence type="inferred from homology"/>
<dbReference type="InterPro" id="IPR045337">
    <property type="entry name" value="MmgE_PrpD_C"/>
</dbReference>
<reference evidence="4" key="1">
    <citation type="submission" date="2022-01" db="EMBL/GenBank/DDBJ databases">
        <title>PSI-footprinting approach for the identification of protein synthesis inhibitor producers.</title>
        <authorList>
            <person name="Handel F."/>
            <person name="Kulik A."/>
            <person name="Wex K.W."/>
            <person name="Berscheid A."/>
            <person name="Saur J.S."/>
            <person name="Winkler A."/>
            <person name="Wibberg D."/>
            <person name="Kalinowski J."/>
            <person name="Broetz-Oesterhelt H."/>
            <person name="Mast Y."/>
        </authorList>
    </citation>
    <scope>NUCLEOTIDE SEQUENCE</scope>
    <source>
        <strain evidence="4">KNN 49.3e</strain>
    </source>
</reference>
<dbReference type="InterPro" id="IPR045336">
    <property type="entry name" value="MmgE_PrpD_N"/>
</dbReference>
<dbReference type="InterPro" id="IPR042188">
    <property type="entry name" value="MmgE/PrpD_sf_2"/>
</dbReference>
<feature type="domain" description="MmgE/PrpD N-terminal" evidence="2">
    <location>
        <begin position="13"/>
        <end position="252"/>
    </location>
</feature>
<evidence type="ECO:0000313" key="5">
    <source>
        <dbReference type="Proteomes" id="UP000830158"/>
    </source>
</evidence>
<dbReference type="Gene3D" id="1.10.4100.10">
    <property type="entry name" value="2-methylcitrate dehydratase PrpD"/>
    <property type="match status" value="1"/>
</dbReference>
<dbReference type="RefSeq" id="WP_162831097.1">
    <property type="nucleotide sequence ID" value="NZ_CP091196.1"/>
</dbReference>
<dbReference type="Pfam" id="PF19305">
    <property type="entry name" value="MmgE_PrpD_C"/>
    <property type="match status" value="1"/>
</dbReference>
<organism evidence="4 5">
    <name type="scientific">Amycolatopsis thermalba</name>
    <dbReference type="NCBI Taxonomy" id="944492"/>
    <lineage>
        <taxon>Bacteria</taxon>
        <taxon>Bacillati</taxon>
        <taxon>Actinomycetota</taxon>
        <taxon>Actinomycetes</taxon>
        <taxon>Pseudonocardiales</taxon>
        <taxon>Pseudonocardiaceae</taxon>
        <taxon>Amycolatopsis</taxon>
    </lineage>
</organism>
<name>A0ABY4P0X3_9PSEU</name>
<sequence>MTTSPATLAATDALARFAVESEVDSSLAPRLRGLFLDHIGVAAFAAVHADSSPAVRAAVDRLDPHGGDATVIGVARRHSPASAAFLNGVHAHSLDMDDTNRTQTGHPGVAIFPAATAEAERLDVDGRTFLDAVAVGYEVCCRIGAALTSRSYERGFHITAVSGIFGAVAAVSRLRGFDAATTASAFGLALSKAAGSMQYLANGAWNKRLHPGFLAHDALTCATLAEAGVRGAADALDGRYGLLTGYTGEADPGALTDGLGTKWLLLDTAVKPYPSCRLTHGAIDAALALRDPDPGAELHVGIPSAAMPIVGEDSPAKRRPGSVVDAQFSVYFQVACAWLDGHVDWDSYQRLADPAVVAIIDRITVSADDSVPMGGGTLTVHSGGRTASRAVPVPLGEPENWIGDAALREKFASLAGRVFDDADDIADGVLGLSAESSMRALVRTLAGGGAA</sequence>